<comment type="caution">
    <text evidence="3">The sequence shown here is derived from an EMBL/GenBank/DDBJ whole genome shotgun (WGS) entry which is preliminary data.</text>
</comment>
<feature type="region of interest" description="Disordered" evidence="1">
    <location>
        <begin position="201"/>
        <end position="220"/>
    </location>
</feature>
<dbReference type="Pfam" id="PF07238">
    <property type="entry name" value="PilZ"/>
    <property type="match status" value="2"/>
</dbReference>
<accession>A0A918PDS2</accession>
<sequence>MQNLDPVPDTAIPQVSSPADQRLKPRFALLMRSAKLVSPAGEYLCIIRDISETGVKLRLFHEFPADQPLALESGDGTRIAAECVWQRNGEAGFRFIEPIDVMRFIAEAGPYPKRPVRLRVYHEAIVVSQGVEIPVILRNLSREGARIDTDHRLALSEKLRLVSPALPELNATVCWRRQPAYGVVFRQVMTMEELSLRSLAMQPPEPGQDLPPMRSSFSQE</sequence>
<dbReference type="RefSeq" id="WP_189620333.1">
    <property type="nucleotide sequence ID" value="NZ_BMZA01000003.1"/>
</dbReference>
<gene>
    <name evidence="3" type="ORF">GCM10011614_13070</name>
</gene>
<feature type="domain" description="PilZ" evidence="2">
    <location>
        <begin position="21"/>
        <end position="100"/>
    </location>
</feature>
<keyword evidence="4" id="KW-1185">Reference proteome</keyword>
<name>A0A918PDS2_9SPHN</name>
<reference evidence="3" key="1">
    <citation type="journal article" date="2014" name="Int. J. Syst. Evol. Microbiol.">
        <title>Complete genome sequence of Corynebacterium casei LMG S-19264T (=DSM 44701T), isolated from a smear-ripened cheese.</title>
        <authorList>
            <consortium name="US DOE Joint Genome Institute (JGI-PGF)"/>
            <person name="Walter F."/>
            <person name="Albersmeier A."/>
            <person name="Kalinowski J."/>
            <person name="Ruckert C."/>
        </authorList>
    </citation>
    <scope>NUCLEOTIDE SEQUENCE</scope>
    <source>
        <strain evidence="3">KCTC 32255</strain>
    </source>
</reference>
<feature type="domain" description="PilZ" evidence="2">
    <location>
        <begin position="116"/>
        <end position="193"/>
    </location>
</feature>
<evidence type="ECO:0000256" key="1">
    <source>
        <dbReference type="SAM" id="MobiDB-lite"/>
    </source>
</evidence>
<dbReference type="Proteomes" id="UP000648075">
    <property type="component" value="Unassembled WGS sequence"/>
</dbReference>
<dbReference type="AlphaFoldDB" id="A0A918PDS2"/>
<evidence type="ECO:0000259" key="2">
    <source>
        <dbReference type="Pfam" id="PF07238"/>
    </source>
</evidence>
<organism evidence="3 4">
    <name type="scientific">Novosphingobium colocasiae</name>
    <dbReference type="NCBI Taxonomy" id="1256513"/>
    <lineage>
        <taxon>Bacteria</taxon>
        <taxon>Pseudomonadati</taxon>
        <taxon>Pseudomonadota</taxon>
        <taxon>Alphaproteobacteria</taxon>
        <taxon>Sphingomonadales</taxon>
        <taxon>Sphingomonadaceae</taxon>
        <taxon>Novosphingobium</taxon>
    </lineage>
</organism>
<dbReference type="EMBL" id="BMZA01000003">
    <property type="protein sequence ID" value="GGY99523.1"/>
    <property type="molecule type" value="Genomic_DNA"/>
</dbReference>
<reference evidence="3" key="2">
    <citation type="submission" date="2020-09" db="EMBL/GenBank/DDBJ databases">
        <authorList>
            <person name="Sun Q."/>
            <person name="Kim S."/>
        </authorList>
    </citation>
    <scope>NUCLEOTIDE SEQUENCE</scope>
    <source>
        <strain evidence="3">KCTC 32255</strain>
    </source>
</reference>
<dbReference type="SUPFAM" id="SSF141371">
    <property type="entry name" value="PilZ domain-like"/>
    <property type="match status" value="2"/>
</dbReference>
<proteinExistence type="predicted"/>
<dbReference type="GO" id="GO:0035438">
    <property type="term" value="F:cyclic-di-GMP binding"/>
    <property type="evidence" value="ECO:0007669"/>
    <property type="project" value="InterPro"/>
</dbReference>
<protein>
    <recommendedName>
        <fullName evidence="2">PilZ domain-containing protein</fullName>
    </recommendedName>
</protein>
<evidence type="ECO:0000313" key="3">
    <source>
        <dbReference type="EMBL" id="GGY99523.1"/>
    </source>
</evidence>
<dbReference type="InterPro" id="IPR009875">
    <property type="entry name" value="PilZ_domain"/>
</dbReference>
<evidence type="ECO:0000313" key="4">
    <source>
        <dbReference type="Proteomes" id="UP000648075"/>
    </source>
</evidence>